<feature type="compositionally biased region" description="Pro residues" evidence="1">
    <location>
        <begin position="579"/>
        <end position="589"/>
    </location>
</feature>
<protein>
    <submittedName>
        <fullName evidence="2">Uncharacterized protein</fullName>
    </submittedName>
</protein>
<evidence type="ECO:0000313" key="2">
    <source>
        <dbReference type="EMBL" id="GAT47854.1"/>
    </source>
</evidence>
<dbReference type="EMBL" id="DF844078">
    <property type="protein sequence ID" value="GAT47854.1"/>
    <property type="molecule type" value="Genomic_DNA"/>
</dbReference>
<feature type="compositionally biased region" description="Low complexity" evidence="1">
    <location>
        <begin position="530"/>
        <end position="540"/>
    </location>
</feature>
<feature type="region of interest" description="Disordered" evidence="1">
    <location>
        <begin position="1"/>
        <end position="551"/>
    </location>
</feature>
<proteinExistence type="predicted"/>
<dbReference type="Proteomes" id="UP000815677">
    <property type="component" value="Unassembled WGS sequence"/>
</dbReference>
<feature type="compositionally biased region" description="Basic and acidic residues" evidence="1">
    <location>
        <begin position="458"/>
        <end position="467"/>
    </location>
</feature>
<keyword evidence="3" id="KW-1185">Reference proteome</keyword>
<name>A0ABQ0L9M3_MYCCL</name>
<feature type="compositionally biased region" description="Basic and acidic residues" evidence="1">
    <location>
        <begin position="91"/>
        <end position="104"/>
    </location>
</feature>
<feature type="compositionally biased region" description="Low complexity" evidence="1">
    <location>
        <begin position="351"/>
        <end position="365"/>
    </location>
</feature>
<feature type="compositionally biased region" description="Polar residues" evidence="1">
    <location>
        <begin position="326"/>
        <end position="336"/>
    </location>
</feature>
<feature type="compositionally biased region" description="Polar residues" evidence="1">
    <location>
        <begin position="424"/>
        <end position="434"/>
    </location>
</feature>
<organism evidence="2 3">
    <name type="scientific">Mycena chlorophos</name>
    <name type="common">Agaric fungus</name>
    <name type="synonym">Agaricus chlorophos</name>
    <dbReference type="NCBI Taxonomy" id="658473"/>
    <lineage>
        <taxon>Eukaryota</taxon>
        <taxon>Fungi</taxon>
        <taxon>Dikarya</taxon>
        <taxon>Basidiomycota</taxon>
        <taxon>Agaricomycotina</taxon>
        <taxon>Agaricomycetes</taxon>
        <taxon>Agaricomycetidae</taxon>
        <taxon>Agaricales</taxon>
        <taxon>Marasmiineae</taxon>
        <taxon>Mycenaceae</taxon>
        <taxon>Mycena</taxon>
    </lineage>
</organism>
<evidence type="ECO:0000256" key="1">
    <source>
        <dbReference type="SAM" id="MobiDB-lite"/>
    </source>
</evidence>
<feature type="region of interest" description="Disordered" evidence="1">
    <location>
        <begin position="569"/>
        <end position="630"/>
    </location>
</feature>
<gene>
    <name evidence="2" type="ORF">MCHLO_05296</name>
</gene>
<reference evidence="2" key="1">
    <citation type="submission" date="2014-09" db="EMBL/GenBank/DDBJ databases">
        <title>Genome sequence of the luminous mushroom Mycena chlorophos for searching fungal bioluminescence genes.</title>
        <authorList>
            <person name="Tanaka Y."/>
            <person name="Kasuga D."/>
            <person name="Oba Y."/>
            <person name="Hase S."/>
            <person name="Sato K."/>
            <person name="Oba Y."/>
            <person name="Sakakibara Y."/>
        </authorList>
    </citation>
    <scope>NUCLEOTIDE SEQUENCE</scope>
</reference>
<accession>A0ABQ0L9M3</accession>
<sequence length="630" mass="68661">MPSKRGRNVFSSFFSSNSTVPPAPAQPHDQFQARPRPTNADPAFSTDPRSHPFSFESTTTVFRPMTPQLPPERRVDFAPRPESPPPDYDAIEPRPIPERNESAPELRQQIRHIEPPGLGPRAQTAPPAVPMPASGSSRARRRHPGDLDRIDELDESNPLGSLMHHDGPFRINAMLATPPTASERPPRARGHGPSGSLGISPGDILPPSFLQRYQQPLPQPRPPLNHHPQAPYLGQAPPGSHHAYAQPHFPLAQPMLPPPVPLHETQYDPIEPVAEHGAMPSEDLDAAYGGIAEEELEPPIEQLHFPPQQPPPGPSRLDFPRVGQHPPSQLALSQQRVPAPGPSQFGRPDPRMQQQAASQMARQGAPLLPQQIPVAGPSRLDPRISHQPGPSQLGPSQLARPNTPQILPQQGGQSLLAHPDPRAFQSQGSGQNQLLRPDPRILQSHDPNLPGGSGVGTDHSRPSEHDRARRHASYQPPASVPQIPASGPHRASLPPSTRSSDNRSEHVSVASSTNPNRPLPRHLPKQLVMPTPLQGSSPLPSSHPPPVQFPPAAAQIIQNPHGGRLLRKRSSVQHVQQPLPAPIMPPKQPSRPVSYMEPPPTIPMAPITRPPPVQDKKRPKRLLSKRRTDL</sequence>
<feature type="compositionally biased region" description="Pro residues" evidence="1">
    <location>
        <begin position="597"/>
        <end position="613"/>
    </location>
</feature>
<evidence type="ECO:0000313" key="3">
    <source>
        <dbReference type="Proteomes" id="UP000815677"/>
    </source>
</evidence>
<feature type="compositionally biased region" description="Polar residues" evidence="1">
    <location>
        <begin position="388"/>
        <end position="413"/>
    </location>
</feature>
<feature type="compositionally biased region" description="Basic residues" evidence="1">
    <location>
        <begin position="617"/>
        <end position="630"/>
    </location>
</feature>